<sequence length="79" mass="8974">MTTTIVSLFTGFFTFFIYIHTLPHLSFHPPSHFLSLHFASSLQINQPYISTQSNLTTSYNYLSNCPNCLLGSFNTCCPF</sequence>
<name>A0ACB8Z805_ARCLA</name>
<evidence type="ECO:0000313" key="2">
    <source>
        <dbReference type="Proteomes" id="UP001055879"/>
    </source>
</evidence>
<keyword evidence="2" id="KW-1185">Reference proteome</keyword>
<organism evidence="1 2">
    <name type="scientific">Arctium lappa</name>
    <name type="common">Greater burdock</name>
    <name type="synonym">Lappa major</name>
    <dbReference type="NCBI Taxonomy" id="4217"/>
    <lineage>
        <taxon>Eukaryota</taxon>
        <taxon>Viridiplantae</taxon>
        <taxon>Streptophyta</taxon>
        <taxon>Embryophyta</taxon>
        <taxon>Tracheophyta</taxon>
        <taxon>Spermatophyta</taxon>
        <taxon>Magnoliopsida</taxon>
        <taxon>eudicotyledons</taxon>
        <taxon>Gunneridae</taxon>
        <taxon>Pentapetalae</taxon>
        <taxon>asterids</taxon>
        <taxon>campanulids</taxon>
        <taxon>Asterales</taxon>
        <taxon>Asteraceae</taxon>
        <taxon>Carduoideae</taxon>
        <taxon>Cardueae</taxon>
        <taxon>Arctiinae</taxon>
        <taxon>Arctium</taxon>
    </lineage>
</organism>
<proteinExistence type="predicted"/>
<reference evidence="1 2" key="2">
    <citation type="journal article" date="2022" name="Mol. Ecol. Resour.">
        <title>The genomes of chicory, endive, great burdock and yacon provide insights into Asteraceae paleo-polyploidization history and plant inulin production.</title>
        <authorList>
            <person name="Fan W."/>
            <person name="Wang S."/>
            <person name="Wang H."/>
            <person name="Wang A."/>
            <person name="Jiang F."/>
            <person name="Liu H."/>
            <person name="Zhao H."/>
            <person name="Xu D."/>
            <person name="Zhang Y."/>
        </authorList>
    </citation>
    <scope>NUCLEOTIDE SEQUENCE [LARGE SCALE GENOMIC DNA]</scope>
    <source>
        <strain evidence="2">cv. Niubang</strain>
    </source>
</reference>
<gene>
    <name evidence="1" type="ORF">L6452_33255</name>
</gene>
<protein>
    <submittedName>
        <fullName evidence="1">Uncharacterized protein</fullName>
    </submittedName>
</protein>
<dbReference type="EMBL" id="CM042057">
    <property type="protein sequence ID" value="KAI3693420.1"/>
    <property type="molecule type" value="Genomic_DNA"/>
</dbReference>
<evidence type="ECO:0000313" key="1">
    <source>
        <dbReference type="EMBL" id="KAI3693420.1"/>
    </source>
</evidence>
<accession>A0ACB8Z805</accession>
<comment type="caution">
    <text evidence="1">The sequence shown here is derived from an EMBL/GenBank/DDBJ whole genome shotgun (WGS) entry which is preliminary data.</text>
</comment>
<reference evidence="2" key="1">
    <citation type="journal article" date="2022" name="Mol. Ecol. Resour.">
        <title>The genomes of chicory, endive, great burdock and yacon provide insights into Asteraceae palaeo-polyploidization history and plant inulin production.</title>
        <authorList>
            <person name="Fan W."/>
            <person name="Wang S."/>
            <person name="Wang H."/>
            <person name="Wang A."/>
            <person name="Jiang F."/>
            <person name="Liu H."/>
            <person name="Zhao H."/>
            <person name="Xu D."/>
            <person name="Zhang Y."/>
        </authorList>
    </citation>
    <scope>NUCLEOTIDE SEQUENCE [LARGE SCALE GENOMIC DNA]</scope>
    <source>
        <strain evidence="2">cv. Niubang</strain>
    </source>
</reference>
<dbReference type="Proteomes" id="UP001055879">
    <property type="component" value="Linkage Group LG11"/>
</dbReference>